<evidence type="ECO:0000313" key="2">
    <source>
        <dbReference type="EMBL" id="EWS76097.1"/>
    </source>
</evidence>
<protein>
    <submittedName>
        <fullName evidence="2">Transmembrane protein, putative</fullName>
    </submittedName>
</protein>
<keyword evidence="1 2" id="KW-0812">Transmembrane</keyword>
<organism evidence="2 3">
    <name type="scientific">Tetrahymena thermophila (strain SB210)</name>
    <dbReference type="NCBI Taxonomy" id="312017"/>
    <lineage>
        <taxon>Eukaryota</taxon>
        <taxon>Sar</taxon>
        <taxon>Alveolata</taxon>
        <taxon>Ciliophora</taxon>
        <taxon>Intramacronucleata</taxon>
        <taxon>Oligohymenophorea</taxon>
        <taxon>Hymenostomatida</taxon>
        <taxon>Tetrahymenina</taxon>
        <taxon>Tetrahymenidae</taxon>
        <taxon>Tetrahymena</taxon>
    </lineage>
</organism>
<keyword evidence="1" id="KW-0472">Membrane</keyword>
<evidence type="ECO:0000313" key="3">
    <source>
        <dbReference type="Proteomes" id="UP000009168"/>
    </source>
</evidence>
<dbReference type="KEGG" id="tet:TTHERM_000259338"/>
<keyword evidence="1" id="KW-1133">Transmembrane helix</keyword>
<dbReference type="RefSeq" id="XP_012651337.1">
    <property type="nucleotide sequence ID" value="XM_012795883.1"/>
</dbReference>
<sequence>MPICNENGLQVIIWEECFEKLDDNMSEIEMDIQYEFELLTATLEQYGACDFYDHRDALKLQYHGQDFLDSPMIKILYKVFIIIAMIMMID</sequence>
<reference evidence="3" key="1">
    <citation type="journal article" date="2006" name="PLoS Biol.">
        <title>Macronuclear genome sequence of the ciliate Tetrahymena thermophila, a model eukaryote.</title>
        <authorList>
            <person name="Eisen J.A."/>
            <person name="Coyne R.S."/>
            <person name="Wu M."/>
            <person name="Wu D."/>
            <person name="Thiagarajan M."/>
            <person name="Wortman J.R."/>
            <person name="Badger J.H."/>
            <person name="Ren Q."/>
            <person name="Amedeo P."/>
            <person name="Jones K.M."/>
            <person name="Tallon L.J."/>
            <person name="Delcher A.L."/>
            <person name="Salzberg S.L."/>
            <person name="Silva J.C."/>
            <person name="Haas B.J."/>
            <person name="Majoros W.H."/>
            <person name="Farzad M."/>
            <person name="Carlton J.M."/>
            <person name="Smith R.K. Jr."/>
            <person name="Garg J."/>
            <person name="Pearlman R.E."/>
            <person name="Karrer K.M."/>
            <person name="Sun L."/>
            <person name="Manning G."/>
            <person name="Elde N.C."/>
            <person name="Turkewitz A.P."/>
            <person name="Asai D.J."/>
            <person name="Wilkes D.E."/>
            <person name="Wang Y."/>
            <person name="Cai H."/>
            <person name="Collins K."/>
            <person name="Stewart B.A."/>
            <person name="Lee S.R."/>
            <person name="Wilamowska K."/>
            <person name="Weinberg Z."/>
            <person name="Ruzzo W.L."/>
            <person name="Wloga D."/>
            <person name="Gaertig J."/>
            <person name="Frankel J."/>
            <person name="Tsao C.-C."/>
            <person name="Gorovsky M.A."/>
            <person name="Keeling P.J."/>
            <person name="Waller R.F."/>
            <person name="Patron N.J."/>
            <person name="Cherry J.M."/>
            <person name="Stover N.A."/>
            <person name="Krieger C.J."/>
            <person name="del Toro C."/>
            <person name="Ryder H.F."/>
            <person name="Williamson S.C."/>
            <person name="Barbeau R.A."/>
            <person name="Hamilton E.P."/>
            <person name="Orias E."/>
        </authorList>
    </citation>
    <scope>NUCLEOTIDE SEQUENCE [LARGE SCALE GENOMIC DNA]</scope>
    <source>
        <strain evidence="3">SB210</strain>
    </source>
</reference>
<dbReference type="Proteomes" id="UP000009168">
    <property type="component" value="Unassembled WGS sequence"/>
</dbReference>
<dbReference type="AlphaFoldDB" id="W7XEH3"/>
<name>W7XEH3_TETTS</name>
<feature type="transmembrane region" description="Helical" evidence="1">
    <location>
        <begin position="72"/>
        <end position="89"/>
    </location>
</feature>
<dbReference type="GeneID" id="24438071"/>
<dbReference type="InParanoid" id="W7XEH3"/>
<gene>
    <name evidence="2" type="ORF">TTHERM_000259338</name>
</gene>
<keyword evidence="3" id="KW-1185">Reference proteome</keyword>
<accession>W7XEH3</accession>
<dbReference type="EMBL" id="GG662830">
    <property type="protein sequence ID" value="EWS76097.1"/>
    <property type="molecule type" value="Genomic_DNA"/>
</dbReference>
<evidence type="ECO:0000256" key="1">
    <source>
        <dbReference type="SAM" id="Phobius"/>
    </source>
</evidence>
<proteinExistence type="predicted"/>